<proteinExistence type="predicted"/>
<organism evidence="2 3">
    <name type="scientific">Prevotella melaninogenica DNF00666</name>
    <dbReference type="NCBI Taxonomy" id="1401073"/>
    <lineage>
        <taxon>Bacteria</taxon>
        <taxon>Pseudomonadati</taxon>
        <taxon>Bacteroidota</taxon>
        <taxon>Bacteroidia</taxon>
        <taxon>Bacteroidales</taxon>
        <taxon>Prevotellaceae</taxon>
        <taxon>Prevotella</taxon>
    </lineage>
</organism>
<comment type="caution">
    <text evidence="2">The sequence shown here is derived from an EMBL/GenBank/DDBJ whole genome shotgun (WGS) entry which is preliminary data.</text>
</comment>
<dbReference type="Proteomes" id="UP000029578">
    <property type="component" value="Unassembled WGS sequence"/>
</dbReference>
<evidence type="ECO:0000259" key="1">
    <source>
        <dbReference type="Pfam" id="PF26628"/>
    </source>
</evidence>
<dbReference type="Pfam" id="PF26628">
    <property type="entry name" value="DUF8202"/>
    <property type="match status" value="1"/>
</dbReference>
<accession>A0A096AGN9</accession>
<sequence>MKHFLLAFIALFICVPSQESRAQSPGGVPSPQAWFRAVPTGNFLTGSYRWKDLAGDSIRLVSRSKKNLSKTGAASQPFSLTHSFNFHPALYFPTRDSLAEFTLNYTSLPAGTIVGVFAPTMKSVSTDATLYEVSGRKGEGRAVNKDQVHHIQSGDALDYGKETGEDLLQGNAEQESRESFIARLPRTVSYLWGNRPTHSVWGEATRTVITLGITHAKSDSRFSESFADALMGGNELEGYIPELVVFSRMLTPSERLRVESSLALRHGITLKGSYLDGKGNLIWDAAHNAPYHHRVTGIIRDDGNALAQFLSTTSYEESPRYSIDKNGDSFYEGSPYNLSSSQRLLVLGREYGSKMQDEGYLLWGDDGKPTQLNTLPEDSLWHLSGRTWLAQTNLKEEADTSQVRWHSQDFTITRKGFTDHLVRKGDGASASIISAPLISEDGSLEFICPTKFPSFDIGFTTSSDGNCNDGFRIPTATEIQAIENGMIKEAHPLSSIAGKRLLVRKEGTHIFLSVDGTGSDRFSVHLQEQPTATSYKAVIKVNASGSLDLADVRLTGTAVSGNMAELAYALLEDKGAAFTAGKQPLLVIDPTGQGDFSADTLRYVKLSHLDPIREKLIFHNIFFDTDGSGSDAFTFGYYDGLKAIFTPVQAHCKDGKALFDGSIGIGIELGTPSYTYELRASDVVGLQQDSIVSRGTFQTETHTVGELRPGLYSMTLSQGGSNEITASGSGFYTIYSADPRSFSTGSVSWSMADVSSNVRIGIQHPGKPSQAIYYGFDIRNGKAMPIIKGATNIFNALSFSAGDSLSISTNGKNISYCINGKEVYHIENSLRQWSTCIKYGSGTSHVSGFKVNGAHVPEFVTNSNATVRNMGVCSIHRDIRIGSECGAEASEVIAQPKTRGKASQPRSMDFTDERFSVVQDGGLTLLARLRTSPEEQATLMIFDTYGRCVAEQAFGSGTERTLRMTLKAPGVYIAKAVTHTGEHTCKFMIQ</sequence>
<evidence type="ECO:0000313" key="3">
    <source>
        <dbReference type="Proteomes" id="UP000029578"/>
    </source>
</evidence>
<name>A0A096AGN9_9BACT</name>
<dbReference type="InterPro" id="IPR058515">
    <property type="entry name" value="DUF8202"/>
</dbReference>
<gene>
    <name evidence="2" type="ORF">HMPREF0661_09035</name>
</gene>
<protein>
    <submittedName>
        <fullName evidence="2">Heat-shock protein</fullName>
    </submittedName>
</protein>
<dbReference type="AlphaFoldDB" id="A0A096AGN9"/>
<dbReference type="EMBL" id="JRNS01000438">
    <property type="protein sequence ID" value="KGF46075.1"/>
    <property type="molecule type" value="Genomic_DNA"/>
</dbReference>
<reference evidence="2 3" key="1">
    <citation type="submission" date="2014-07" db="EMBL/GenBank/DDBJ databases">
        <authorList>
            <person name="McCorrison J."/>
            <person name="Sanka R."/>
            <person name="Torralba M."/>
            <person name="Gillis M."/>
            <person name="Haft D.H."/>
            <person name="Methe B."/>
            <person name="Sutton G."/>
            <person name="Nelson K.E."/>
        </authorList>
    </citation>
    <scope>NUCLEOTIDE SEQUENCE [LARGE SCALE GENOMIC DNA]</scope>
    <source>
        <strain evidence="2 3">DNF00666</strain>
    </source>
</reference>
<feature type="domain" description="DUF8202" evidence="1">
    <location>
        <begin position="254"/>
        <end position="412"/>
    </location>
</feature>
<evidence type="ECO:0000313" key="2">
    <source>
        <dbReference type="EMBL" id="KGF46075.1"/>
    </source>
</evidence>